<dbReference type="Pfam" id="PF13202">
    <property type="entry name" value="EF-hand_5"/>
    <property type="match status" value="2"/>
</dbReference>
<keyword evidence="4" id="KW-1185">Reference proteome</keyword>
<proteinExistence type="predicted"/>
<protein>
    <recommendedName>
        <fullName evidence="2">EF-hand domain-containing protein</fullName>
    </recommendedName>
</protein>
<feature type="compositionally biased region" description="Polar residues" evidence="1">
    <location>
        <begin position="1"/>
        <end position="10"/>
    </location>
</feature>
<comment type="caution">
    <text evidence="3">The sequence shown here is derived from an EMBL/GenBank/DDBJ whole genome shotgun (WGS) entry which is preliminary data.</text>
</comment>
<organism evidence="3 4">
    <name type="scientific">Muricoccus vinaceus</name>
    <dbReference type="NCBI Taxonomy" id="424704"/>
    <lineage>
        <taxon>Bacteria</taxon>
        <taxon>Pseudomonadati</taxon>
        <taxon>Pseudomonadota</taxon>
        <taxon>Alphaproteobacteria</taxon>
        <taxon>Acetobacterales</taxon>
        <taxon>Roseomonadaceae</taxon>
        <taxon>Muricoccus</taxon>
    </lineage>
</organism>
<dbReference type="EMBL" id="JBHLVZ010000076">
    <property type="protein sequence ID" value="MFC0388097.1"/>
    <property type="molecule type" value="Genomic_DNA"/>
</dbReference>
<dbReference type="Proteomes" id="UP001589789">
    <property type="component" value="Unassembled WGS sequence"/>
</dbReference>
<feature type="compositionally biased region" description="Low complexity" evidence="1">
    <location>
        <begin position="40"/>
        <end position="51"/>
    </location>
</feature>
<dbReference type="InterPro" id="IPR002048">
    <property type="entry name" value="EF_hand_dom"/>
</dbReference>
<name>A0ABV6IX05_9PROT</name>
<evidence type="ECO:0000259" key="2">
    <source>
        <dbReference type="PROSITE" id="PS50222"/>
    </source>
</evidence>
<dbReference type="CDD" id="cd00051">
    <property type="entry name" value="EFh"/>
    <property type="match status" value="1"/>
</dbReference>
<dbReference type="InterPro" id="IPR011992">
    <property type="entry name" value="EF-hand-dom_pair"/>
</dbReference>
<evidence type="ECO:0000313" key="4">
    <source>
        <dbReference type="Proteomes" id="UP001589789"/>
    </source>
</evidence>
<feature type="domain" description="EF-hand" evidence="2">
    <location>
        <begin position="14"/>
        <end position="49"/>
    </location>
</feature>
<dbReference type="InterPro" id="IPR018247">
    <property type="entry name" value="EF_Hand_1_Ca_BS"/>
</dbReference>
<dbReference type="SUPFAM" id="SSF47473">
    <property type="entry name" value="EF-hand"/>
    <property type="match status" value="1"/>
</dbReference>
<dbReference type="PROSITE" id="PS50222">
    <property type="entry name" value="EF_HAND_2"/>
    <property type="match status" value="1"/>
</dbReference>
<feature type="region of interest" description="Disordered" evidence="1">
    <location>
        <begin position="1"/>
        <end position="51"/>
    </location>
</feature>
<dbReference type="RefSeq" id="WP_377054187.1">
    <property type="nucleotide sequence ID" value="NZ_JBHLVZ010000076.1"/>
</dbReference>
<gene>
    <name evidence="3" type="ORF">ACFFIC_21505</name>
</gene>
<evidence type="ECO:0000313" key="3">
    <source>
        <dbReference type="EMBL" id="MFC0388097.1"/>
    </source>
</evidence>
<dbReference type="Gene3D" id="1.10.238.10">
    <property type="entry name" value="EF-hand"/>
    <property type="match status" value="1"/>
</dbReference>
<sequence length="162" mass="15997">MQVSSATGAQAQDMARQMRERNFSRADRDGDGGLSLNEFAALGPTTGAPTADPAEVKAVATLSAAVFDRVDANGDGTVTEAELEATSPGGPLQAAALASATMSALLSGQEASGSRLSGLAAARKDGNIIAGPAEPPAALAEALDKYLQFGAGQPSADPPAGG</sequence>
<reference evidence="3 4" key="1">
    <citation type="submission" date="2024-09" db="EMBL/GenBank/DDBJ databases">
        <authorList>
            <person name="Sun Q."/>
            <person name="Mori K."/>
        </authorList>
    </citation>
    <scope>NUCLEOTIDE SEQUENCE [LARGE SCALE GENOMIC DNA]</scope>
    <source>
        <strain evidence="3 4">CCM 7468</strain>
    </source>
</reference>
<dbReference type="PROSITE" id="PS00018">
    <property type="entry name" value="EF_HAND_1"/>
    <property type="match status" value="1"/>
</dbReference>
<accession>A0ABV6IX05</accession>
<feature type="compositionally biased region" description="Basic and acidic residues" evidence="1">
    <location>
        <begin position="16"/>
        <end position="31"/>
    </location>
</feature>
<evidence type="ECO:0000256" key="1">
    <source>
        <dbReference type="SAM" id="MobiDB-lite"/>
    </source>
</evidence>